<organism evidence="1 2">
    <name type="scientific">Streptomyces ipomoeae</name>
    <dbReference type="NCBI Taxonomy" id="103232"/>
    <lineage>
        <taxon>Bacteria</taxon>
        <taxon>Bacillati</taxon>
        <taxon>Actinomycetota</taxon>
        <taxon>Actinomycetes</taxon>
        <taxon>Kitasatosporales</taxon>
        <taxon>Streptomycetaceae</taxon>
        <taxon>Streptomyces</taxon>
    </lineage>
</organism>
<name>A0AAE9B1E0_9ACTN</name>
<accession>A0AAE9B1E0</accession>
<dbReference type="AlphaFoldDB" id="A0AAE9B1E0"/>
<dbReference type="Proteomes" id="UP000318720">
    <property type="component" value="Unassembled WGS sequence"/>
</dbReference>
<dbReference type="RefSeq" id="WP_141582267.1">
    <property type="nucleotide sequence ID" value="NZ_JARAVA010000445.1"/>
</dbReference>
<reference evidence="1 2" key="1">
    <citation type="submission" date="2019-03" db="EMBL/GenBank/DDBJ databases">
        <title>Comparative genomic analyses of the sweetpotato soil rot pathogen, Streptomyces ipomoeae.</title>
        <authorList>
            <person name="Ruschel Soares N."/>
            <person name="Badger J.H."/>
            <person name="Huguet-Tapia J.C."/>
            <person name="Clark C.A."/>
            <person name="Pettis G.S."/>
        </authorList>
    </citation>
    <scope>NUCLEOTIDE SEQUENCE [LARGE SCALE GENOMIC DNA]</scope>
    <source>
        <strain evidence="1 2">88-35</strain>
    </source>
</reference>
<evidence type="ECO:0000313" key="2">
    <source>
        <dbReference type="Proteomes" id="UP000318720"/>
    </source>
</evidence>
<proteinExistence type="predicted"/>
<sequence>MTQSTTARVGRFHQGRLSEGRPQALDAWRITTDDAHVAARLASLLGGHAQQNEGGGGLAHEVLTNRESVRVLMDGPGAVTARMVLWSSKGITHDCDGSVFLSPQGKKGQTCGCHPRLEDKKLAAREGRGPVPSIDLVFRIAAAPTLGEFHFMTSSWQLAAQLSDLMEALERVGGPAACDLTTELVALTTKTGRNVCYRKPVVKVVGNPDILAPACSVSVDAVTLRRAAQVLGTSDHQETVIAALSEVVAARHQTIELARLREHVGRIAAIARQALPDGDFSLT</sequence>
<dbReference type="Pfam" id="PF18897">
    <property type="entry name" value="Gp3-like"/>
    <property type="match status" value="1"/>
</dbReference>
<comment type="caution">
    <text evidence="1">The sequence shown here is derived from an EMBL/GenBank/DDBJ whole genome shotgun (WGS) entry which is preliminary data.</text>
</comment>
<dbReference type="EMBL" id="SPAZ01000121">
    <property type="protein sequence ID" value="TQE34820.1"/>
    <property type="molecule type" value="Genomic_DNA"/>
</dbReference>
<gene>
    <name evidence="1" type="ORF">Sipo8835_14205</name>
</gene>
<dbReference type="InterPro" id="IPR043991">
    <property type="entry name" value="Gp3-like"/>
</dbReference>
<evidence type="ECO:0000313" key="1">
    <source>
        <dbReference type="EMBL" id="TQE34820.1"/>
    </source>
</evidence>
<protein>
    <submittedName>
        <fullName evidence="1">Uncharacterized protein</fullName>
    </submittedName>
</protein>